<comment type="caution">
    <text evidence="2">The sequence shown here is derived from an EMBL/GenBank/DDBJ whole genome shotgun (WGS) entry which is preliminary data.</text>
</comment>
<name>A0A2N1ML55_9GLOM</name>
<proteinExistence type="predicted"/>
<feature type="compositionally biased region" description="Polar residues" evidence="1">
    <location>
        <begin position="312"/>
        <end position="331"/>
    </location>
</feature>
<gene>
    <name evidence="2" type="ORF">RhiirC2_790500</name>
</gene>
<reference evidence="2 3" key="1">
    <citation type="submission" date="2016-04" db="EMBL/GenBank/DDBJ databases">
        <title>Genome analyses suggest a sexual origin of heterokaryosis in a supposedly ancient asexual fungus.</title>
        <authorList>
            <person name="Ropars J."/>
            <person name="Sedzielewska K."/>
            <person name="Noel J."/>
            <person name="Charron P."/>
            <person name="Farinelli L."/>
            <person name="Marton T."/>
            <person name="Kruger M."/>
            <person name="Pelin A."/>
            <person name="Brachmann A."/>
            <person name="Corradi N."/>
        </authorList>
    </citation>
    <scope>NUCLEOTIDE SEQUENCE [LARGE SCALE GENOMIC DNA]</scope>
    <source>
        <strain evidence="2 3">C2</strain>
    </source>
</reference>
<dbReference type="EMBL" id="LLXL01001946">
    <property type="protein sequence ID" value="PKK62346.1"/>
    <property type="molecule type" value="Genomic_DNA"/>
</dbReference>
<dbReference type="VEuPathDB" id="FungiDB:RhiirA1_477081"/>
<evidence type="ECO:0000313" key="3">
    <source>
        <dbReference type="Proteomes" id="UP000233469"/>
    </source>
</evidence>
<dbReference type="AlphaFoldDB" id="A0A2N1ML55"/>
<accession>A0A2N1ML55</accession>
<dbReference type="VEuPathDB" id="FungiDB:FUN_012850"/>
<protein>
    <submittedName>
        <fullName evidence="2">Uncharacterized protein</fullName>
    </submittedName>
</protein>
<sequence length="331" mass="37530">MEGVEFTQPSGSSISAASMSFSIAQQLIQTNSNINVGLEASMHAQINARHPGQNTTSKEAKKDDGWTIIKKTQRFSIFISQDSLPGDNIIAKKNFVYRKISDVLGLISLAPTSIKGIKDERNLCFKYGLKLANLPIGFQKTMRKKGLHLSFFDNENDLNNALGKKFSFNNRGLVFVNYDAVMCHVCGSPYHRVRTCLENQRKRNMSSTHEMEKFMNMIQRLNERVSNLEINHINQAEILSNRKVELSFAKDDNTFMNNNNKRVKEFQQTRDVYIDKNISPNVQTRTLSPMEEDNEVNKTVETEKFIYEPSTVLGTSPSSPSSQEGNTQRLS</sequence>
<dbReference type="Proteomes" id="UP000233469">
    <property type="component" value="Unassembled WGS sequence"/>
</dbReference>
<evidence type="ECO:0000313" key="2">
    <source>
        <dbReference type="EMBL" id="PKK62346.1"/>
    </source>
</evidence>
<dbReference type="VEuPathDB" id="FungiDB:FUN_003972"/>
<reference evidence="2 3" key="2">
    <citation type="submission" date="2017-10" db="EMBL/GenBank/DDBJ databases">
        <title>Extensive intraspecific genome diversity in a model arbuscular mycorrhizal fungus.</title>
        <authorList>
            <person name="Chen E.C.H."/>
            <person name="Morin E."/>
            <person name="Baudet D."/>
            <person name="Noel J."/>
            <person name="Ndikumana S."/>
            <person name="Charron P."/>
            <person name="St-Onge C."/>
            <person name="Giorgi J."/>
            <person name="Grigoriev I.V."/>
            <person name="Roux C."/>
            <person name="Martin F.M."/>
            <person name="Corradi N."/>
        </authorList>
    </citation>
    <scope>NUCLEOTIDE SEQUENCE [LARGE SCALE GENOMIC DNA]</scope>
    <source>
        <strain evidence="2 3">C2</strain>
    </source>
</reference>
<feature type="region of interest" description="Disordered" evidence="1">
    <location>
        <begin position="307"/>
        <end position="331"/>
    </location>
</feature>
<evidence type="ECO:0000256" key="1">
    <source>
        <dbReference type="SAM" id="MobiDB-lite"/>
    </source>
</evidence>
<organism evidence="2 3">
    <name type="scientific">Rhizophagus irregularis</name>
    <dbReference type="NCBI Taxonomy" id="588596"/>
    <lineage>
        <taxon>Eukaryota</taxon>
        <taxon>Fungi</taxon>
        <taxon>Fungi incertae sedis</taxon>
        <taxon>Mucoromycota</taxon>
        <taxon>Glomeromycotina</taxon>
        <taxon>Glomeromycetes</taxon>
        <taxon>Glomerales</taxon>
        <taxon>Glomeraceae</taxon>
        <taxon>Rhizophagus</taxon>
    </lineage>
</organism>